<dbReference type="EMBL" id="BSPB01000022">
    <property type="protein sequence ID" value="GLS15255.1"/>
    <property type="molecule type" value="Genomic_DNA"/>
</dbReference>
<evidence type="ECO:0000313" key="3">
    <source>
        <dbReference type="Proteomes" id="UP001156903"/>
    </source>
</evidence>
<evidence type="ECO:0000313" key="2">
    <source>
        <dbReference type="EMBL" id="GLS15255.1"/>
    </source>
</evidence>
<sequence length="70" mass="8237">MSLFGRPHYTSDATQFIEQLKASRPQLDAEQRQGRALLWDQQIDREFQRQADAASVPQKPYVYQTEPDQR</sequence>
<name>A0ABQ6C5N7_9BURK</name>
<dbReference type="Pfam" id="PF11943">
    <property type="entry name" value="DUF3460"/>
    <property type="match status" value="1"/>
</dbReference>
<protein>
    <recommendedName>
        <fullName evidence="4">Acetyl-CoA carboxyl transferase</fullName>
    </recommendedName>
</protein>
<dbReference type="InterPro" id="IPR021853">
    <property type="entry name" value="DUF3460"/>
</dbReference>
<accession>A0ABQ6C5N7</accession>
<dbReference type="RefSeq" id="WP_234266672.1">
    <property type="nucleotide sequence ID" value="NZ_BSPB01000022.1"/>
</dbReference>
<evidence type="ECO:0008006" key="4">
    <source>
        <dbReference type="Google" id="ProtNLM"/>
    </source>
</evidence>
<proteinExistence type="predicted"/>
<dbReference type="Proteomes" id="UP001156903">
    <property type="component" value="Unassembled WGS sequence"/>
</dbReference>
<reference evidence="3" key="1">
    <citation type="journal article" date="2019" name="Int. J. Syst. Evol. Microbiol.">
        <title>The Global Catalogue of Microorganisms (GCM) 10K type strain sequencing project: providing services to taxonomists for standard genome sequencing and annotation.</title>
        <authorList>
            <consortium name="The Broad Institute Genomics Platform"/>
            <consortium name="The Broad Institute Genome Sequencing Center for Infectious Disease"/>
            <person name="Wu L."/>
            <person name="Ma J."/>
        </authorList>
    </citation>
    <scope>NUCLEOTIDE SEQUENCE [LARGE SCALE GENOMIC DNA]</scope>
    <source>
        <strain evidence="3">NBRC 109341</strain>
    </source>
</reference>
<organism evidence="2 3">
    <name type="scientific">Hydrogenophaga electricum</name>
    <dbReference type="NCBI Taxonomy" id="1230953"/>
    <lineage>
        <taxon>Bacteria</taxon>
        <taxon>Pseudomonadati</taxon>
        <taxon>Pseudomonadota</taxon>
        <taxon>Betaproteobacteria</taxon>
        <taxon>Burkholderiales</taxon>
        <taxon>Comamonadaceae</taxon>
        <taxon>Hydrogenophaga</taxon>
    </lineage>
</organism>
<comment type="caution">
    <text evidence="2">The sequence shown here is derived from an EMBL/GenBank/DDBJ whole genome shotgun (WGS) entry which is preliminary data.</text>
</comment>
<gene>
    <name evidence="2" type="ORF">GCM10007935_26880</name>
</gene>
<feature type="region of interest" description="Disordered" evidence="1">
    <location>
        <begin position="49"/>
        <end position="70"/>
    </location>
</feature>
<keyword evidence="3" id="KW-1185">Reference proteome</keyword>
<evidence type="ECO:0000256" key="1">
    <source>
        <dbReference type="SAM" id="MobiDB-lite"/>
    </source>
</evidence>